<dbReference type="Gene3D" id="3.30.420.40">
    <property type="match status" value="2"/>
</dbReference>
<dbReference type="PANTHER" id="PTHR11735:SF11">
    <property type="entry name" value="TRNA THREONYLCARBAMOYLADENOSINE BIOSYNTHESIS PROTEIN TSAB"/>
    <property type="match status" value="1"/>
</dbReference>
<dbReference type="AlphaFoldDB" id="A0A9D7DY57"/>
<organism evidence="2 3">
    <name type="scientific">Candidatus Methylophosphatis roskildensis</name>
    <dbReference type="NCBI Taxonomy" id="2899263"/>
    <lineage>
        <taxon>Bacteria</taxon>
        <taxon>Pseudomonadati</taxon>
        <taxon>Pseudomonadota</taxon>
        <taxon>Betaproteobacteria</taxon>
        <taxon>Nitrosomonadales</taxon>
        <taxon>Sterolibacteriaceae</taxon>
        <taxon>Candidatus Methylophosphatis</taxon>
    </lineage>
</organism>
<dbReference type="InterPro" id="IPR000905">
    <property type="entry name" value="Gcp-like_dom"/>
</dbReference>
<dbReference type="EMBL" id="JADJEV010000003">
    <property type="protein sequence ID" value="MBK6972976.1"/>
    <property type="molecule type" value="Genomic_DNA"/>
</dbReference>
<comment type="caution">
    <text evidence="2">The sequence shown here is derived from an EMBL/GenBank/DDBJ whole genome shotgun (WGS) entry which is preliminary data.</text>
</comment>
<dbReference type="GO" id="GO:0002949">
    <property type="term" value="P:tRNA threonylcarbamoyladenosine modification"/>
    <property type="evidence" value="ECO:0007669"/>
    <property type="project" value="InterPro"/>
</dbReference>
<reference evidence="2" key="1">
    <citation type="submission" date="2020-10" db="EMBL/GenBank/DDBJ databases">
        <title>Connecting structure to function with the recovery of over 1000 high-quality activated sludge metagenome-assembled genomes encoding full-length rRNA genes using long-read sequencing.</title>
        <authorList>
            <person name="Singleton C.M."/>
            <person name="Petriglieri F."/>
            <person name="Kristensen J.M."/>
            <person name="Kirkegaard R.H."/>
            <person name="Michaelsen T.Y."/>
            <person name="Andersen M.H."/>
            <person name="Karst S.M."/>
            <person name="Dueholm M.S."/>
            <person name="Nielsen P.H."/>
            <person name="Albertsen M."/>
        </authorList>
    </citation>
    <scope>NUCLEOTIDE SEQUENCE</scope>
    <source>
        <strain evidence="2">Bjer_18-Q3-R1-45_BAT3C.347</strain>
    </source>
</reference>
<protein>
    <submittedName>
        <fullName evidence="2">tRNA (Adenosine(37)-N6)-threonylcarbamoyltransferase complex dimerization subunit type 1 TsaB</fullName>
    </submittedName>
</protein>
<evidence type="ECO:0000313" key="3">
    <source>
        <dbReference type="Proteomes" id="UP000807785"/>
    </source>
</evidence>
<evidence type="ECO:0000259" key="1">
    <source>
        <dbReference type="Pfam" id="PF00814"/>
    </source>
</evidence>
<name>A0A9D7DY57_9PROT</name>
<gene>
    <name evidence="2" type="primary">tsaB</name>
    <name evidence="2" type="ORF">IPH26_08470</name>
</gene>
<dbReference type="InterPro" id="IPR022496">
    <property type="entry name" value="T6A_TsaB"/>
</dbReference>
<dbReference type="GO" id="GO:0005829">
    <property type="term" value="C:cytosol"/>
    <property type="evidence" value="ECO:0007669"/>
    <property type="project" value="TreeGrafter"/>
</dbReference>
<sequence length="231" mass="23520">MSCILAIETSTDAGSVALLVGTRAFESESQPGRAHSAWVLPAISGLLREAGVALDRVDAIAFGSGPGSFTGLRLACGIAQGLALGAALPVVGVCSLAALALASGASRVWVGVDARMREIYYAGYAVDGDEVRNLIEPACAAPELVPAPEGADWCAAGSALAVYREVLLPRLASHCIVMEPNVVASAAAVARIAALRLARGEAIDCALAAPLYVRDKVALTTAERLARGGRA</sequence>
<dbReference type="Proteomes" id="UP000807785">
    <property type="component" value="Unassembled WGS sequence"/>
</dbReference>
<dbReference type="SUPFAM" id="SSF53067">
    <property type="entry name" value="Actin-like ATPase domain"/>
    <property type="match status" value="2"/>
</dbReference>
<dbReference type="Pfam" id="PF00814">
    <property type="entry name" value="TsaD"/>
    <property type="match status" value="1"/>
</dbReference>
<dbReference type="PANTHER" id="PTHR11735">
    <property type="entry name" value="TRNA N6-ADENOSINE THREONYLCARBAMOYLTRANSFERASE"/>
    <property type="match status" value="1"/>
</dbReference>
<dbReference type="NCBIfam" id="TIGR03725">
    <property type="entry name" value="T6A_YeaZ"/>
    <property type="match status" value="1"/>
</dbReference>
<evidence type="ECO:0000313" key="2">
    <source>
        <dbReference type="EMBL" id="MBK6972976.1"/>
    </source>
</evidence>
<accession>A0A9D7DY57</accession>
<proteinExistence type="predicted"/>
<feature type="domain" description="Gcp-like" evidence="1">
    <location>
        <begin position="33"/>
        <end position="218"/>
    </location>
</feature>
<dbReference type="InterPro" id="IPR043129">
    <property type="entry name" value="ATPase_NBD"/>
</dbReference>